<dbReference type="EMBL" id="JANUCP010000002">
    <property type="protein sequence ID" value="MCS3919142.1"/>
    <property type="molecule type" value="Genomic_DNA"/>
</dbReference>
<keyword evidence="3 7" id="KW-0694">RNA-binding</keyword>
<dbReference type="HAMAP" id="MF_00500">
    <property type="entry name" value="Ribosomal_bS20"/>
    <property type="match status" value="1"/>
</dbReference>
<evidence type="ECO:0000256" key="8">
    <source>
        <dbReference type="SAM" id="MobiDB-lite"/>
    </source>
</evidence>
<protein>
    <recommendedName>
        <fullName evidence="6 7">Small ribosomal subunit protein bS20</fullName>
    </recommendedName>
</protein>
<dbReference type="GO" id="GO:0005840">
    <property type="term" value="C:ribosome"/>
    <property type="evidence" value="ECO:0007669"/>
    <property type="project" value="UniProtKB-KW"/>
</dbReference>
<gene>
    <name evidence="7" type="primary">rpsT</name>
    <name evidence="9" type="ORF">M2350_001542</name>
</gene>
<dbReference type="RefSeq" id="WP_259095310.1">
    <property type="nucleotide sequence ID" value="NZ_CP130454.1"/>
</dbReference>
<proteinExistence type="inferred from homology"/>
<dbReference type="SUPFAM" id="SSF46992">
    <property type="entry name" value="Ribosomal protein S20"/>
    <property type="match status" value="1"/>
</dbReference>
<dbReference type="Gene3D" id="1.20.58.110">
    <property type="entry name" value="Ribosomal protein S20"/>
    <property type="match status" value="1"/>
</dbReference>
<evidence type="ECO:0000256" key="2">
    <source>
        <dbReference type="ARBA" id="ARBA00022730"/>
    </source>
</evidence>
<sequence>MLFRKSDPDFSQGGTEMPNTKSALRAMRKAEKRRMRNQAYRSRMRTFIKRARAALEAAAKGTGSLEEAQRAVYEACRIIDKTASKGVIKKNTAARFKSRLMQKLNALIHQKAVVEAA</sequence>
<evidence type="ECO:0000256" key="4">
    <source>
        <dbReference type="ARBA" id="ARBA00022980"/>
    </source>
</evidence>
<dbReference type="NCBIfam" id="TIGR00029">
    <property type="entry name" value="S20"/>
    <property type="match status" value="1"/>
</dbReference>
<dbReference type="InterPro" id="IPR002583">
    <property type="entry name" value="Ribosomal_bS20"/>
</dbReference>
<evidence type="ECO:0000313" key="10">
    <source>
        <dbReference type="Proteomes" id="UP001204798"/>
    </source>
</evidence>
<dbReference type="Proteomes" id="UP001204798">
    <property type="component" value="Unassembled WGS sequence"/>
</dbReference>
<comment type="function">
    <text evidence="7">Binds directly to 16S ribosomal RNA.</text>
</comment>
<accession>A0ABT2EMG3</accession>
<dbReference type="PANTHER" id="PTHR33398">
    <property type="entry name" value="30S RIBOSOMAL PROTEIN S20"/>
    <property type="match status" value="1"/>
</dbReference>
<keyword evidence="2 7" id="KW-0699">rRNA-binding</keyword>
<dbReference type="PANTHER" id="PTHR33398:SF1">
    <property type="entry name" value="SMALL RIBOSOMAL SUBUNIT PROTEIN BS20C"/>
    <property type="match status" value="1"/>
</dbReference>
<reference evidence="9 10" key="1">
    <citation type="submission" date="2022-08" db="EMBL/GenBank/DDBJ databases">
        <title>Bacterial and archaeal communities from various locations to study Microbial Dark Matter (Phase II).</title>
        <authorList>
            <person name="Stepanauskas R."/>
        </authorList>
    </citation>
    <scope>NUCLEOTIDE SEQUENCE [LARGE SCALE GENOMIC DNA]</scope>
    <source>
        <strain evidence="9 10">PD1</strain>
    </source>
</reference>
<keyword evidence="5 7" id="KW-0687">Ribonucleoprotein</keyword>
<feature type="compositionally biased region" description="Polar residues" evidence="8">
    <location>
        <begin position="12"/>
        <end position="22"/>
    </location>
</feature>
<evidence type="ECO:0000256" key="5">
    <source>
        <dbReference type="ARBA" id="ARBA00023274"/>
    </source>
</evidence>
<feature type="region of interest" description="Disordered" evidence="8">
    <location>
        <begin position="1"/>
        <end position="38"/>
    </location>
</feature>
<comment type="caution">
    <text evidence="9">The sequence shown here is derived from an EMBL/GenBank/DDBJ whole genome shotgun (WGS) entry which is preliminary data.</text>
</comment>
<comment type="similarity">
    <text evidence="1 7">Belongs to the bacterial ribosomal protein bS20 family.</text>
</comment>
<keyword evidence="4 7" id="KW-0689">Ribosomal protein</keyword>
<dbReference type="Pfam" id="PF01649">
    <property type="entry name" value="Ribosomal_S20p"/>
    <property type="match status" value="1"/>
</dbReference>
<evidence type="ECO:0000256" key="7">
    <source>
        <dbReference type="HAMAP-Rule" id="MF_00500"/>
    </source>
</evidence>
<name>A0ABT2EMG3_9BACT</name>
<evidence type="ECO:0000256" key="6">
    <source>
        <dbReference type="ARBA" id="ARBA00035136"/>
    </source>
</evidence>
<organism evidence="9 10">
    <name type="scientific">Candidatus Fervidibacter sacchari</name>
    <dbReference type="NCBI Taxonomy" id="1448929"/>
    <lineage>
        <taxon>Bacteria</taxon>
        <taxon>Candidatus Fervidibacterota</taxon>
        <taxon>Candidatus Fervidibacter</taxon>
    </lineage>
</organism>
<feature type="compositionally biased region" description="Basic residues" evidence="8">
    <location>
        <begin position="26"/>
        <end position="38"/>
    </location>
</feature>
<evidence type="ECO:0000256" key="1">
    <source>
        <dbReference type="ARBA" id="ARBA00007634"/>
    </source>
</evidence>
<evidence type="ECO:0000313" key="9">
    <source>
        <dbReference type="EMBL" id="MCS3919142.1"/>
    </source>
</evidence>
<evidence type="ECO:0000256" key="3">
    <source>
        <dbReference type="ARBA" id="ARBA00022884"/>
    </source>
</evidence>
<dbReference type="InterPro" id="IPR036510">
    <property type="entry name" value="Ribosomal_bS20_sf"/>
</dbReference>
<keyword evidence="10" id="KW-1185">Reference proteome</keyword>